<feature type="transmembrane region" description="Helical" evidence="13">
    <location>
        <begin position="68"/>
        <end position="90"/>
    </location>
</feature>
<dbReference type="InterPro" id="IPR037152">
    <property type="entry name" value="L-asparaginase_N_sf"/>
</dbReference>
<comment type="caution">
    <text evidence="16">The sequence shown here is derived from an EMBL/GenBank/DDBJ whole genome shotgun (WGS) entry which is preliminary data.</text>
</comment>
<dbReference type="RefSeq" id="XP_038781586.1">
    <property type="nucleotide sequence ID" value="XM_038935816.1"/>
</dbReference>
<dbReference type="GO" id="GO:0022857">
    <property type="term" value="F:transmembrane transporter activity"/>
    <property type="evidence" value="ECO:0007669"/>
    <property type="project" value="InterPro"/>
</dbReference>
<dbReference type="SMART" id="SM00870">
    <property type="entry name" value="Asparaginase"/>
    <property type="match status" value="1"/>
</dbReference>
<keyword evidence="17" id="KW-1185">Reference proteome</keyword>
<dbReference type="PRINTS" id="PR00139">
    <property type="entry name" value="ASNGLNASE"/>
</dbReference>
<evidence type="ECO:0000256" key="13">
    <source>
        <dbReference type="SAM" id="Phobius"/>
    </source>
</evidence>
<name>A0A8H7EAY1_9PLEO</name>
<dbReference type="PANTHER" id="PTHR31806:SF8">
    <property type="entry name" value="TRANSPORTER, PUTATIVE (AFU_ORTHOLOGUE AFUA_2G03000)-RELATED"/>
    <property type="match status" value="1"/>
</dbReference>
<dbReference type="GO" id="GO:0000329">
    <property type="term" value="C:fungal-type vacuole membrane"/>
    <property type="evidence" value="ECO:0007669"/>
    <property type="project" value="TreeGrafter"/>
</dbReference>
<evidence type="ECO:0000256" key="4">
    <source>
        <dbReference type="ARBA" id="ARBA00012920"/>
    </source>
</evidence>
<evidence type="ECO:0000256" key="10">
    <source>
        <dbReference type="ARBA" id="ARBA00023136"/>
    </source>
</evidence>
<keyword evidence="6" id="KW-0597">Phosphoprotein</keyword>
<dbReference type="Gene3D" id="3.40.50.1170">
    <property type="entry name" value="L-asparaginase, N-terminal domain"/>
    <property type="match status" value="1"/>
</dbReference>
<dbReference type="GO" id="GO:0006530">
    <property type="term" value="P:L-asparagine catabolic process"/>
    <property type="evidence" value="ECO:0007669"/>
    <property type="project" value="UniProtKB-ARBA"/>
</dbReference>
<feature type="active site" description="O-isoaspartyl threonine intermediate" evidence="12">
    <location>
        <position position="519"/>
    </location>
</feature>
<accession>A0A8H7EAY1</accession>
<evidence type="ECO:0000256" key="11">
    <source>
        <dbReference type="ARBA" id="ARBA00049366"/>
    </source>
</evidence>
<dbReference type="Pfam" id="PF17763">
    <property type="entry name" value="Asparaginase_C"/>
    <property type="match status" value="1"/>
</dbReference>
<evidence type="ECO:0000256" key="5">
    <source>
        <dbReference type="ARBA" id="ARBA00022448"/>
    </source>
</evidence>
<dbReference type="Pfam" id="PF02133">
    <property type="entry name" value="Transp_cyt_pur"/>
    <property type="match status" value="1"/>
</dbReference>
<dbReference type="EMBL" id="JAAABM010000024">
    <property type="protein sequence ID" value="KAF7671208.1"/>
    <property type="molecule type" value="Genomic_DNA"/>
</dbReference>
<dbReference type="InterPro" id="IPR001248">
    <property type="entry name" value="Pur-cyt_permease"/>
</dbReference>
<feature type="transmembrane region" description="Helical" evidence="13">
    <location>
        <begin position="102"/>
        <end position="125"/>
    </location>
</feature>
<evidence type="ECO:0000256" key="12">
    <source>
        <dbReference type="PIRSR" id="PIRSR001220-1"/>
    </source>
</evidence>
<dbReference type="GO" id="GO:0015851">
    <property type="term" value="P:nucleobase transport"/>
    <property type="evidence" value="ECO:0007669"/>
    <property type="project" value="UniProtKB-ARBA"/>
</dbReference>
<evidence type="ECO:0000256" key="2">
    <source>
        <dbReference type="ARBA" id="ARBA00008974"/>
    </source>
</evidence>
<dbReference type="InterPro" id="IPR036152">
    <property type="entry name" value="Asp/glu_Ase-like_sf"/>
</dbReference>
<dbReference type="Pfam" id="PF00710">
    <property type="entry name" value="Asparaginase"/>
    <property type="match status" value="1"/>
</dbReference>
<dbReference type="Proteomes" id="UP000596902">
    <property type="component" value="Unassembled WGS sequence"/>
</dbReference>
<dbReference type="Gene3D" id="3.40.50.40">
    <property type="match status" value="1"/>
</dbReference>
<feature type="transmembrane region" description="Helical" evidence="13">
    <location>
        <begin position="248"/>
        <end position="270"/>
    </location>
</feature>
<dbReference type="AlphaFoldDB" id="A0A8H7EAY1"/>
<dbReference type="GO" id="GO:0005886">
    <property type="term" value="C:plasma membrane"/>
    <property type="evidence" value="ECO:0007669"/>
    <property type="project" value="TreeGrafter"/>
</dbReference>
<keyword evidence="8" id="KW-0378">Hydrolase</keyword>
<sequence>MTDERKSLEKGDASSTIHAIEPELGISEPVNALQRFANKLDAVCGVEARGIERIPEELRERAMTYRDYIHMFTIWFSMNCTANQLTLGVLGPVSYNLGLTDSLILCLFGTIFGSVCTGYISTFGPRSGLRTLNVAKYTMGWWPSKLCVILNLCIEIGYGLIDCLVGGLLLSAVNGGGMSVIVGIVIVALITWVVVTFGIKWFYKFEQFVWAPTVLVLFILIGVAGPHFDTTLASSGSGAVLHGNRLSYFFLVASGPLSWSSASADYVVYYPKTTNRWFTFAATTCGITCGKLLIEFLGIGLGSGLLKNPSWQEAFDSDGIGALVVEAYRPLNGFGSFCCVILAVCIAANNIPGTYAAALNWQQLGAPFAKIPRPIWSTFSCIIFTIIAIAGRDSLFDIFINWLSLIGYWTIIWITMTVQDEYIFRKGVFDWEIWNRKDLLPHGFAALFAMIVGWVGAVLCTMRFSNIAVATLGAIASAAPTASQFQPRQATTASERLGLTWLGGNSSLPKVLVLFTGGTIAGGSIYGALDDTQYGQLSQTGEDIIARNPYLLNNTQLAVSNWTTEDDGSTGTNDALVMNMTRFAHDALCSEDSDIVGAVYTHGTNSLEETAFLMDSLVNCGKPIVGTGSMRPFTHLSWDGEANFFDAVMLAASPESQNRGLMVAFNARIIPGYWVTKLHSTNPDAFGPTSGGDLGMFINSLPIFFNTPSQPLYKYYFDIGTVSSHPTYPALPKVDILYAAREFDGKLVLDAQANGAEGVVIAGTGNGGVPSGQEEITEALDSGLQIVVGTRSPHGPSSPARTPTFAKSGFVHPIQARIMLQLAIASGMNMNQTIDVFEGGFRKAIGQPWDPSS</sequence>
<dbReference type="GeneID" id="62208994"/>
<dbReference type="PANTHER" id="PTHR31806">
    <property type="entry name" value="PURINE-CYTOSINE PERMEASE FCY2-RELATED"/>
    <property type="match status" value="1"/>
</dbReference>
<evidence type="ECO:0000256" key="6">
    <source>
        <dbReference type="ARBA" id="ARBA00022553"/>
    </source>
</evidence>
<organism evidence="16 17">
    <name type="scientific">Alternaria burnsii</name>
    <dbReference type="NCBI Taxonomy" id="1187904"/>
    <lineage>
        <taxon>Eukaryota</taxon>
        <taxon>Fungi</taxon>
        <taxon>Dikarya</taxon>
        <taxon>Ascomycota</taxon>
        <taxon>Pezizomycotina</taxon>
        <taxon>Dothideomycetes</taxon>
        <taxon>Pleosporomycetidae</taxon>
        <taxon>Pleosporales</taxon>
        <taxon>Pleosporineae</taxon>
        <taxon>Pleosporaceae</taxon>
        <taxon>Alternaria</taxon>
        <taxon>Alternaria sect. Alternaria</taxon>
    </lineage>
</organism>
<evidence type="ECO:0000259" key="15">
    <source>
        <dbReference type="Pfam" id="PF17763"/>
    </source>
</evidence>
<keyword evidence="5" id="KW-0813">Transport</keyword>
<evidence type="ECO:0000256" key="1">
    <source>
        <dbReference type="ARBA" id="ARBA00004141"/>
    </source>
</evidence>
<feature type="transmembrane region" description="Helical" evidence="13">
    <location>
        <begin position="277"/>
        <end position="301"/>
    </location>
</feature>
<dbReference type="PIRSF" id="PIRSF001220">
    <property type="entry name" value="L-ASNase_gatD"/>
    <property type="match status" value="1"/>
</dbReference>
<dbReference type="InterPro" id="IPR027474">
    <property type="entry name" value="L-asparaginase_N"/>
</dbReference>
<dbReference type="InterPro" id="IPR027473">
    <property type="entry name" value="L-asparaginase_C"/>
</dbReference>
<reference evidence="16" key="2">
    <citation type="submission" date="2020-08" db="EMBL/GenBank/DDBJ databases">
        <title>Draft Genome Sequence of Cumin Blight Pathogen Alternaria burnsii.</title>
        <authorList>
            <person name="Feng Z."/>
        </authorList>
    </citation>
    <scope>NUCLEOTIDE SEQUENCE</scope>
    <source>
        <strain evidence="16">CBS107.38</strain>
    </source>
</reference>
<evidence type="ECO:0000256" key="7">
    <source>
        <dbReference type="ARBA" id="ARBA00022692"/>
    </source>
</evidence>
<evidence type="ECO:0000259" key="14">
    <source>
        <dbReference type="Pfam" id="PF00710"/>
    </source>
</evidence>
<evidence type="ECO:0000256" key="9">
    <source>
        <dbReference type="ARBA" id="ARBA00022989"/>
    </source>
</evidence>
<feature type="transmembrane region" description="Helical" evidence="13">
    <location>
        <begin position="374"/>
        <end position="392"/>
    </location>
</feature>
<feature type="transmembrane region" description="Helical" evidence="13">
    <location>
        <begin position="146"/>
        <end position="170"/>
    </location>
</feature>
<comment type="catalytic activity">
    <reaction evidence="11">
        <text>L-asparagine + H2O = L-aspartate + NH4(+)</text>
        <dbReference type="Rhea" id="RHEA:21016"/>
        <dbReference type="ChEBI" id="CHEBI:15377"/>
        <dbReference type="ChEBI" id="CHEBI:28938"/>
        <dbReference type="ChEBI" id="CHEBI:29991"/>
        <dbReference type="ChEBI" id="CHEBI:58048"/>
        <dbReference type="EC" id="3.5.1.1"/>
    </reaction>
</comment>
<dbReference type="PIRSF" id="PIRSF500176">
    <property type="entry name" value="L_ASNase"/>
    <property type="match status" value="1"/>
</dbReference>
<evidence type="ECO:0000256" key="8">
    <source>
        <dbReference type="ARBA" id="ARBA00022801"/>
    </source>
</evidence>
<evidence type="ECO:0000313" key="16">
    <source>
        <dbReference type="EMBL" id="KAF7671208.1"/>
    </source>
</evidence>
<keyword evidence="9 13" id="KW-1133">Transmembrane helix</keyword>
<dbReference type="PROSITE" id="PS51732">
    <property type="entry name" value="ASN_GLN_ASE_3"/>
    <property type="match status" value="1"/>
</dbReference>
<dbReference type="FunFam" id="3.40.50.1170:FF:000001">
    <property type="entry name" value="L-asparaginase 2"/>
    <property type="match status" value="1"/>
</dbReference>
<protein>
    <recommendedName>
        <fullName evidence="4">asparaginase</fullName>
        <ecNumber evidence="4">3.5.1.1</ecNumber>
    </recommendedName>
</protein>
<dbReference type="EC" id="3.5.1.1" evidence="4"/>
<feature type="domain" description="L-asparaginase N-terminal" evidence="14">
    <location>
        <begin position="510"/>
        <end position="699"/>
    </location>
</feature>
<dbReference type="FunFam" id="1.10.4160.10:FF:000002">
    <property type="entry name" value="Purine-cytosine permease fcyB"/>
    <property type="match status" value="1"/>
</dbReference>
<dbReference type="SUPFAM" id="SSF53774">
    <property type="entry name" value="Glutaminase/Asparaginase"/>
    <property type="match status" value="1"/>
</dbReference>
<feature type="domain" description="Asparaginase/glutaminase C-terminal" evidence="15">
    <location>
        <begin position="733"/>
        <end position="837"/>
    </location>
</feature>
<dbReference type="InterPro" id="IPR006034">
    <property type="entry name" value="Asparaginase/glutaminase-like"/>
</dbReference>
<evidence type="ECO:0000256" key="3">
    <source>
        <dbReference type="ARBA" id="ARBA00010518"/>
    </source>
</evidence>
<comment type="subcellular location">
    <subcellularLocation>
        <location evidence="1">Membrane</location>
        <topology evidence="1">Multi-pass membrane protein</topology>
    </subcellularLocation>
</comment>
<gene>
    <name evidence="16" type="ORF">GT037_010769</name>
</gene>
<comment type="similarity">
    <text evidence="3">Belongs to the asparaginase 1 family.</text>
</comment>
<dbReference type="InterPro" id="IPR026030">
    <property type="entry name" value="Pur-cyt_permease_Fcy2/21/22"/>
</dbReference>
<feature type="transmembrane region" description="Helical" evidence="13">
    <location>
        <begin position="333"/>
        <end position="353"/>
    </location>
</feature>
<dbReference type="GO" id="GO:0004067">
    <property type="term" value="F:asparaginase activity"/>
    <property type="evidence" value="ECO:0007669"/>
    <property type="project" value="UniProtKB-UniRule"/>
</dbReference>
<feature type="transmembrane region" description="Helical" evidence="13">
    <location>
        <begin position="209"/>
        <end position="228"/>
    </location>
</feature>
<feature type="transmembrane region" description="Helical" evidence="13">
    <location>
        <begin position="176"/>
        <end position="197"/>
    </location>
</feature>
<feature type="transmembrane region" description="Helical" evidence="13">
    <location>
        <begin position="439"/>
        <end position="459"/>
    </location>
</feature>
<evidence type="ECO:0000313" key="17">
    <source>
        <dbReference type="Proteomes" id="UP000596902"/>
    </source>
</evidence>
<dbReference type="InterPro" id="IPR004550">
    <property type="entry name" value="AsnASE_II"/>
</dbReference>
<dbReference type="Gene3D" id="1.10.4160.10">
    <property type="entry name" value="Hydantoin permease"/>
    <property type="match status" value="1"/>
</dbReference>
<dbReference type="InterPro" id="IPR040919">
    <property type="entry name" value="Asparaginase_C"/>
</dbReference>
<keyword evidence="10 13" id="KW-0472">Membrane</keyword>
<reference evidence="16" key="1">
    <citation type="submission" date="2020-01" db="EMBL/GenBank/DDBJ databases">
        <authorList>
            <person name="Feng Z.H.Z."/>
        </authorList>
    </citation>
    <scope>NUCLEOTIDE SEQUENCE</scope>
    <source>
        <strain evidence="16">CBS107.38</strain>
    </source>
</reference>
<dbReference type="CDD" id="cd08964">
    <property type="entry name" value="L-asparaginase_II"/>
    <property type="match status" value="1"/>
</dbReference>
<comment type="similarity">
    <text evidence="2">Belongs to the purine-cytosine permease (2.A.39) family.</text>
</comment>
<proteinExistence type="inferred from homology"/>
<feature type="transmembrane region" description="Helical" evidence="13">
    <location>
        <begin position="398"/>
        <end position="418"/>
    </location>
</feature>
<keyword evidence="7 13" id="KW-0812">Transmembrane</keyword>